<evidence type="ECO:0000259" key="2">
    <source>
        <dbReference type="PROSITE" id="PS50086"/>
    </source>
</evidence>
<feature type="domain" description="Rab-GAP TBC" evidence="2">
    <location>
        <begin position="145"/>
        <end position="334"/>
    </location>
</feature>
<protein>
    <submittedName>
        <fullName evidence="3">Gtpase-activating protein</fullName>
    </submittedName>
</protein>
<evidence type="ECO:0000256" key="1">
    <source>
        <dbReference type="SAM" id="Coils"/>
    </source>
</evidence>
<dbReference type="SUPFAM" id="SSF47923">
    <property type="entry name" value="Ypt/Rab-GAP domain of gyp1p"/>
    <property type="match status" value="2"/>
</dbReference>
<evidence type="ECO:0000313" key="3">
    <source>
        <dbReference type="EMBL" id="CDW83411.1"/>
    </source>
</evidence>
<feature type="coiled-coil region" evidence="1">
    <location>
        <begin position="504"/>
        <end position="531"/>
    </location>
</feature>
<name>A0A078AND1_STYLE</name>
<dbReference type="EMBL" id="CCKQ01011833">
    <property type="protein sequence ID" value="CDW83411.1"/>
    <property type="molecule type" value="Genomic_DNA"/>
</dbReference>
<dbReference type="GO" id="GO:0031267">
    <property type="term" value="F:small GTPase binding"/>
    <property type="evidence" value="ECO:0007669"/>
    <property type="project" value="TreeGrafter"/>
</dbReference>
<accession>A0A078AND1</accession>
<dbReference type="Gene3D" id="1.10.8.270">
    <property type="entry name" value="putative rabgap domain of human tbc1 domain family member 14 like domains"/>
    <property type="match status" value="1"/>
</dbReference>
<dbReference type="Proteomes" id="UP000039865">
    <property type="component" value="Unassembled WGS sequence"/>
</dbReference>
<dbReference type="PROSITE" id="PS50086">
    <property type="entry name" value="TBC_RABGAP"/>
    <property type="match status" value="1"/>
</dbReference>
<gene>
    <name evidence="3" type="primary">Contig10500.g11204</name>
    <name evidence="3" type="ORF">STYLEM_12457</name>
</gene>
<keyword evidence="4" id="KW-1185">Reference proteome</keyword>
<dbReference type="InterPro" id="IPR050302">
    <property type="entry name" value="Rab_GAP_TBC_domain"/>
</dbReference>
<proteinExistence type="predicted"/>
<dbReference type="PANTHER" id="PTHR47219:SF20">
    <property type="entry name" value="TBC1 DOMAIN FAMILY MEMBER 2B"/>
    <property type="match status" value="1"/>
</dbReference>
<dbReference type="SMART" id="SM00164">
    <property type="entry name" value="TBC"/>
    <property type="match status" value="1"/>
</dbReference>
<dbReference type="GO" id="GO:0005096">
    <property type="term" value="F:GTPase activator activity"/>
    <property type="evidence" value="ECO:0007669"/>
    <property type="project" value="TreeGrafter"/>
</dbReference>
<dbReference type="AlphaFoldDB" id="A0A078AND1"/>
<keyword evidence="1" id="KW-0175">Coiled coil</keyword>
<organism evidence="3 4">
    <name type="scientific">Stylonychia lemnae</name>
    <name type="common">Ciliate</name>
    <dbReference type="NCBI Taxonomy" id="5949"/>
    <lineage>
        <taxon>Eukaryota</taxon>
        <taxon>Sar</taxon>
        <taxon>Alveolata</taxon>
        <taxon>Ciliophora</taxon>
        <taxon>Intramacronucleata</taxon>
        <taxon>Spirotrichea</taxon>
        <taxon>Stichotrichia</taxon>
        <taxon>Sporadotrichida</taxon>
        <taxon>Oxytrichidae</taxon>
        <taxon>Stylonychinae</taxon>
        <taxon>Stylonychia</taxon>
    </lineage>
</organism>
<reference evidence="3 4" key="1">
    <citation type="submission" date="2014-06" db="EMBL/GenBank/DDBJ databases">
        <authorList>
            <person name="Swart Estienne"/>
        </authorList>
    </citation>
    <scope>NUCLEOTIDE SEQUENCE [LARGE SCALE GENOMIC DNA]</scope>
    <source>
        <strain evidence="3 4">130c</strain>
    </source>
</reference>
<dbReference type="OrthoDB" id="292358at2759"/>
<dbReference type="InParanoid" id="A0A078AND1"/>
<dbReference type="Pfam" id="PF00566">
    <property type="entry name" value="RabGAP-TBC"/>
    <property type="match status" value="1"/>
</dbReference>
<dbReference type="PANTHER" id="PTHR47219">
    <property type="entry name" value="RAB GTPASE-ACTIVATING PROTEIN 1-LIKE"/>
    <property type="match status" value="1"/>
</dbReference>
<dbReference type="InterPro" id="IPR035969">
    <property type="entry name" value="Rab-GAP_TBC_sf"/>
</dbReference>
<dbReference type="InterPro" id="IPR000195">
    <property type="entry name" value="Rab-GAP-TBC_dom"/>
</dbReference>
<dbReference type="Gene3D" id="1.10.472.80">
    <property type="entry name" value="Ypt/Rab-GAP domain of gyp1p, domain 3"/>
    <property type="match status" value="1"/>
</dbReference>
<evidence type="ECO:0000313" key="4">
    <source>
        <dbReference type="Proteomes" id="UP000039865"/>
    </source>
</evidence>
<sequence length="677" mass="80691">MLDKNIKSGDSYKFKLLKLKKFQSEVPIDEDAFKFPSTNTNLTYNSLDLRQLDNENKKKLESRDKEELKSFQTTRGQRERKAISAARKLQEMEERIRTLKPKASLKKKNSITQDDALRMIIDRDINYFSKKVKSALTQLWNDDYQFNSRQRRRLWLVLSGAQQQLSSKLSQDNYKNLKNLKLRYPNPCFNQIDLDLKRTQMDLGLRSDNFLSQLRNILVSYVKRNPSIGYCQGMNFIVAKFLTIMSEQESFETFTQIIESILPIDYYTNMVGILIDQKVLKYYIQDLMPQLFEHLDTIKFDPSLFIFQWFVCLFSNNINYDIQNKIMDLFFIKGSKALFWVSIAIIYNLKQQLLESSDFQTSQLIDGVKKVCRFVKGKRITQLREEFRPLVEKELQETIDQKETLNQGQYLKFQFINRFYLYPGLHKFYNLNENSQQLSCQNVEQFNNKLFNYFHCDPKWPVCLYDYTYKNKIPNYLCFKIASELTQFIKTDYFYPNQNENLDSDQILQKILNEELKLKELKDQILIERNEHMCTNQYDSHQEFEMKFKYLLSEKCESFSHLPSFQININDQMSMLRCKEDLIMIVSCTQVEPDFIRKQKEKENQSYQISTRESQMNKQRIKDIILRNIEIPPSLSKRSTSVSSGERMIEILRFKSYPSNVKSEIMISKIRARQQSC</sequence>